<keyword evidence="6 8" id="KW-0675">Receptor</keyword>
<protein>
    <submittedName>
        <fullName evidence="12">Melanopsin-A-like</fullName>
    </submittedName>
</protein>
<reference evidence="12" key="1">
    <citation type="submission" date="2025-08" db="UniProtKB">
        <authorList>
            <consortium name="RefSeq"/>
        </authorList>
    </citation>
    <scope>IDENTIFICATION</scope>
</reference>
<dbReference type="GeneID" id="115020319"/>
<comment type="similarity">
    <text evidence="8">Belongs to the G-protein coupled receptor 1 family.</text>
</comment>
<keyword evidence="7 8" id="KW-0807">Transducer</keyword>
<organism evidence="11 12">
    <name type="scientific">Cottoperca gobio</name>
    <name type="common">Frogmouth</name>
    <name type="synonym">Aphritis gobio</name>
    <dbReference type="NCBI Taxonomy" id="56716"/>
    <lineage>
        <taxon>Eukaryota</taxon>
        <taxon>Metazoa</taxon>
        <taxon>Chordata</taxon>
        <taxon>Craniata</taxon>
        <taxon>Vertebrata</taxon>
        <taxon>Euteleostomi</taxon>
        <taxon>Actinopterygii</taxon>
        <taxon>Neopterygii</taxon>
        <taxon>Teleostei</taxon>
        <taxon>Neoteleostei</taxon>
        <taxon>Acanthomorphata</taxon>
        <taxon>Eupercaria</taxon>
        <taxon>Perciformes</taxon>
        <taxon>Notothenioidei</taxon>
        <taxon>Bovichtidae</taxon>
        <taxon>Cottoperca</taxon>
    </lineage>
</organism>
<evidence type="ECO:0000256" key="9">
    <source>
        <dbReference type="SAM" id="Phobius"/>
    </source>
</evidence>
<evidence type="ECO:0000313" key="11">
    <source>
        <dbReference type="Proteomes" id="UP000504630"/>
    </source>
</evidence>
<evidence type="ECO:0000313" key="12">
    <source>
        <dbReference type="RefSeq" id="XP_029306132.1"/>
    </source>
</evidence>
<dbReference type="PANTHER" id="PTHR24240">
    <property type="entry name" value="OPSIN"/>
    <property type="match status" value="1"/>
</dbReference>
<keyword evidence="4 8" id="KW-0297">G-protein coupled receptor</keyword>
<accession>A0A6J2R9J2</accession>
<dbReference type="GO" id="GO:0016020">
    <property type="term" value="C:membrane"/>
    <property type="evidence" value="ECO:0007669"/>
    <property type="project" value="UniProtKB-SubCell"/>
</dbReference>
<dbReference type="Gene3D" id="1.20.1070.10">
    <property type="entry name" value="Rhodopsin 7-helix transmembrane proteins"/>
    <property type="match status" value="1"/>
</dbReference>
<feature type="domain" description="G-protein coupled receptors family 1 profile" evidence="10">
    <location>
        <begin position="97"/>
        <end position="223"/>
    </location>
</feature>
<dbReference type="InterPro" id="IPR050125">
    <property type="entry name" value="GPCR_opsins"/>
</dbReference>
<dbReference type="GO" id="GO:0004930">
    <property type="term" value="F:G protein-coupled receptor activity"/>
    <property type="evidence" value="ECO:0007669"/>
    <property type="project" value="UniProtKB-KW"/>
</dbReference>
<evidence type="ECO:0000256" key="8">
    <source>
        <dbReference type="RuleBase" id="RU000688"/>
    </source>
</evidence>
<dbReference type="PROSITE" id="PS50262">
    <property type="entry name" value="G_PROTEIN_RECEP_F1_2"/>
    <property type="match status" value="1"/>
</dbReference>
<keyword evidence="2 8" id="KW-0812">Transmembrane</keyword>
<dbReference type="InterPro" id="IPR000276">
    <property type="entry name" value="GPCR_Rhodpsn"/>
</dbReference>
<evidence type="ECO:0000256" key="2">
    <source>
        <dbReference type="ARBA" id="ARBA00022692"/>
    </source>
</evidence>
<dbReference type="AlphaFoldDB" id="A0A6J2R9J2"/>
<gene>
    <name evidence="12" type="primary">LOC115020319</name>
</gene>
<feature type="transmembrane region" description="Helical" evidence="9">
    <location>
        <begin position="81"/>
        <end position="105"/>
    </location>
</feature>
<keyword evidence="3 9" id="KW-1133">Transmembrane helix</keyword>
<evidence type="ECO:0000256" key="5">
    <source>
        <dbReference type="ARBA" id="ARBA00023136"/>
    </source>
</evidence>
<sequence>MHGGNSESIISCSELEPNCTARSPDTLALSVVSAWSGNGSTVDAYRLVEHQLPASAAPTVAMAPEAPHPFPTADVPDHAHYTIGSVILAIGITGMIGNFLVIYAFSRSRSLRTPANMFIINLAITDLLMCITQAPIFFTTSMHKRWIFGEKGCELYAFCGALFGICSMITLTVIAVDRYFVITRPLTSIGVLSRKRAFFILVGAWTYSLGWSLPPFFGWILRI</sequence>
<evidence type="ECO:0000256" key="4">
    <source>
        <dbReference type="ARBA" id="ARBA00023040"/>
    </source>
</evidence>
<feature type="transmembrane region" description="Helical" evidence="9">
    <location>
        <begin position="117"/>
        <end position="135"/>
    </location>
</feature>
<dbReference type="PRINTS" id="PR00237">
    <property type="entry name" value="GPCRRHODOPSN"/>
</dbReference>
<dbReference type="KEGG" id="cgob:115020319"/>
<comment type="subcellular location">
    <subcellularLocation>
        <location evidence="1">Membrane</location>
        <topology evidence="1">Multi-pass membrane protein</topology>
    </subcellularLocation>
</comment>
<dbReference type="Pfam" id="PF00001">
    <property type="entry name" value="7tm_1"/>
    <property type="match status" value="1"/>
</dbReference>
<evidence type="ECO:0000256" key="7">
    <source>
        <dbReference type="ARBA" id="ARBA00023224"/>
    </source>
</evidence>
<dbReference type="InterPro" id="IPR017452">
    <property type="entry name" value="GPCR_Rhodpsn_7TM"/>
</dbReference>
<dbReference type="InParanoid" id="A0A6J2R9J2"/>
<dbReference type="SUPFAM" id="SSF81321">
    <property type="entry name" value="Family A G protein-coupled receptor-like"/>
    <property type="match status" value="1"/>
</dbReference>
<keyword evidence="5 9" id="KW-0472">Membrane</keyword>
<evidence type="ECO:0000256" key="1">
    <source>
        <dbReference type="ARBA" id="ARBA00004141"/>
    </source>
</evidence>
<dbReference type="Proteomes" id="UP000504630">
    <property type="component" value="Chromosome 15"/>
</dbReference>
<feature type="transmembrane region" description="Helical" evidence="9">
    <location>
        <begin position="155"/>
        <end position="176"/>
    </location>
</feature>
<evidence type="ECO:0000256" key="3">
    <source>
        <dbReference type="ARBA" id="ARBA00022989"/>
    </source>
</evidence>
<dbReference type="RefSeq" id="XP_029306132.1">
    <property type="nucleotide sequence ID" value="XM_029450272.1"/>
</dbReference>
<proteinExistence type="inferred from homology"/>
<dbReference type="OrthoDB" id="9996086at2759"/>
<keyword evidence="11" id="KW-1185">Reference proteome</keyword>
<evidence type="ECO:0000259" key="10">
    <source>
        <dbReference type="PROSITE" id="PS50262"/>
    </source>
</evidence>
<feature type="transmembrane region" description="Helical" evidence="9">
    <location>
        <begin position="197"/>
        <end position="221"/>
    </location>
</feature>
<evidence type="ECO:0000256" key="6">
    <source>
        <dbReference type="ARBA" id="ARBA00023170"/>
    </source>
</evidence>
<name>A0A6J2R9J2_COTGO</name>
<dbReference type="PROSITE" id="PS00237">
    <property type="entry name" value="G_PROTEIN_RECEP_F1_1"/>
    <property type="match status" value="1"/>
</dbReference>